<dbReference type="InterPro" id="IPR003661">
    <property type="entry name" value="HisK_dim/P_dom"/>
</dbReference>
<protein>
    <recommendedName>
        <fullName evidence="2">histidine kinase</fullName>
        <ecNumber evidence="2">2.7.13.3</ecNumber>
    </recommendedName>
</protein>
<feature type="domain" description="Response regulatory" evidence="12">
    <location>
        <begin position="5"/>
        <end position="120"/>
    </location>
</feature>
<dbReference type="Gene3D" id="3.40.50.2300">
    <property type="match status" value="1"/>
</dbReference>
<dbReference type="PANTHER" id="PTHR43065:SF10">
    <property type="entry name" value="PEROXIDE STRESS-ACTIVATED HISTIDINE KINASE MAK3"/>
    <property type="match status" value="1"/>
</dbReference>
<evidence type="ECO:0000256" key="10">
    <source>
        <dbReference type="SAM" id="Coils"/>
    </source>
</evidence>
<dbReference type="Gene3D" id="1.10.287.130">
    <property type="match status" value="1"/>
</dbReference>
<dbReference type="InterPro" id="IPR004358">
    <property type="entry name" value="Sig_transdc_His_kin-like_C"/>
</dbReference>
<evidence type="ECO:0000256" key="5">
    <source>
        <dbReference type="ARBA" id="ARBA00022741"/>
    </source>
</evidence>
<evidence type="ECO:0000259" key="12">
    <source>
        <dbReference type="PROSITE" id="PS50110"/>
    </source>
</evidence>
<dbReference type="CDD" id="cd00082">
    <property type="entry name" value="HisKA"/>
    <property type="match status" value="1"/>
</dbReference>
<evidence type="ECO:0000256" key="7">
    <source>
        <dbReference type="ARBA" id="ARBA00022840"/>
    </source>
</evidence>
<comment type="caution">
    <text evidence="13">The sequence shown here is derived from an EMBL/GenBank/DDBJ whole genome shotgun (WGS) entry which is preliminary data.</text>
</comment>
<evidence type="ECO:0000256" key="8">
    <source>
        <dbReference type="ARBA" id="ARBA00023012"/>
    </source>
</evidence>
<feature type="modified residue" description="4-aspartylphosphate" evidence="9">
    <location>
        <position position="55"/>
    </location>
</feature>
<dbReference type="CDD" id="cd17534">
    <property type="entry name" value="REC_DC-like"/>
    <property type="match status" value="1"/>
</dbReference>
<dbReference type="InterPro" id="IPR001789">
    <property type="entry name" value="Sig_transdc_resp-reg_receiver"/>
</dbReference>
<dbReference type="SUPFAM" id="SSF47384">
    <property type="entry name" value="Homodimeric domain of signal transducing histidine kinase"/>
    <property type="match status" value="1"/>
</dbReference>
<name>A0A0F3GMQ0_9BACT</name>
<keyword evidence="7" id="KW-0067">ATP-binding</keyword>
<dbReference type="GO" id="GO:0005524">
    <property type="term" value="F:ATP binding"/>
    <property type="evidence" value="ECO:0007669"/>
    <property type="project" value="UniProtKB-KW"/>
</dbReference>
<comment type="catalytic activity">
    <reaction evidence="1">
        <text>ATP + protein L-histidine = ADP + protein N-phospho-L-histidine.</text>
        <dbReference type="EC" id="2.7.13.3"/>
    </reaction>
</comment>
<keyword evidence="5" id="KW-0547">Nucleotide-binding</keyword>
<feature type="domain" description="Histidine kinase" evidence="11">
    <location>
        <begin position="176"/>
        <end position="404"/>
    </location>
</feature>
<dbReference type="EC" id="2.7.13.3" evidence="2"/>
<accession>A0A0F3GMQ0</accession>
<dbReference type="SMART" id="SM00448">
    <property type="entry name" value="REC"/>
    <property type="match status" value="1"/>
</dbReference>
<dbReference type="CDD" id="cd00075">
    <property type="entry name" value="HATPase"/>
    <property type="match status" value="1"/>
</dbReference>
<keyword evidence="6 13" id="KW-0418">Kinase</keyword>
<proteinExistence type="predicted"/>
<dbReference type="Proteomes" id="UP000033423">
    <property type="component" value="Unassembled WGS sequence"/>
</dbReference>
<evidence type="ECO:0000256" key="2">
    <source>
        <dbReference type="ARBA" id="ARBA00012438"/>
    </source>
</evidence>
<dbReference type="SMART" id="SM00387">
    <property type="entry name" value="HATPase_c"/>
    <property type="match status" value="1"/>
</dbReference>
<dbReference type="Pfam" id="PF00072">
    <property type="entry name" value="Response_reg"/>
    <property type="match status" value="1"/>
</dbReference>
<dbReference type="PROSITE" id="PS50109">
    <property type="entry name" value="HIS_KIN"/>
    <property type="match status" value="1"/>
</dbReference>
<dbReference type="EMBL" id="LACI01001973">
    <property type="protein sequence ID" value="KJU83254.1"/>
    <property type="molecule type" value="Genomic_DNA"/>
</dbReference>
<dbReference type="AlphaFoldDB" id="A0A0F3GMQ0"/>
<reference evidence="13 14" key="1">
    <citation type="submission" date="2015-02" db="EMBL/GenBank/DDBJ databases">
        <title>Single-cell genomics of uncultivated deep-branching MTB reveals a conserved set of magnetosome genes.</title>
        <authorList>
            <person name="Kolinko S."/>
            <person name="Richter M."/>
            <person name="Glockner F.O."/>
            <person name="Brachmann A."/>
            <person name="Schuler D."/>
        </authorList>
    </citation>
    <scope>NUCLEOTIDE SEQUENCE [LARGE SCALE GENOMIC DNA]</scope>
    <source>
        <strain evidence="13">TM-1</strain>
    </source>
</reference>
<evidence type="ECO:0000259" key="11">
    <source>
        <dbReference type="PROSITE" id="PS50109"/>
    </source>
</evidence>
<keyword evidence="3 9" id="KW-0597">Phosphoprotein</keyword>
<gene>
    <name evidence="13" type="ORF">MBAV_004548</name>
</gene>
<dbReference type="Pfam" id="PF02518">
    <property type="entry name" value="HATPase_c"/>
    <property type="match status" value="1"/>
</dbReference>
<keyword evidence="10" id="KW-0175">Coiled coil</keyword>
<feature type="coiled-coil region" evidence="10">
    <location>
        <begin position="122"/>
        <end position="153"/>
    </location>
</feature>
<dbReference type="SUPFAM" id="SSF55874">
    <property type="entry name" value="ATPase domain of HSP90 chaperone/DNA topoisomerase II/histidine kinase"/>
    <property type="match status" value="1"/>
</dbReference>
<organism evidence="13 14">
    <name type="scientific">Candidatus Magnetobacterium bavaricum</name>
    <dbReference type="NCBI Taxonomy" id="29290"/>
    <lineage>
        <taxon>Bacteria</taxon>
        <taxon>Pseudomonadati</taxon>
        <taxon>Nitrospirota</taxon>
        <taxon>Thermodesulfovibrionia</taxon>
        <taxon>Thermodesulfovibrionales</taxon>
        <taxon>Candidatus Magnetobacteriaceae</taxon>
        <taxon>Candidatus Magnetobacterium</taxon>
    </lineage>
</organism>
<dbReference type="InterPro" id="IPR036097">
    <property type="entry name" value="HisK_dim/P_sf"/>
</dbReference>
<dbReference type="InterPro" id="IPR011006">
    <property type="entry name" value="CheY-like_superfamily"/>
</dbReference>
<keyword evidence="14" id="KW-1185">Reference proteome</keyword>
<dbReference type="GO" id="GO:0000155">
    <property type="term" value="F:phosphorelay sensor kinase activity"/>
    <property type="evidence" value="ECO:0007669"/>
    <property type="project" value="InterPro"/>
</dbReference>
<dbReference type="InterPro" id="IPR003594">
    <property type="entry name" value="HATPase_dom"/>
</dbReference>
<sequence length="404" mass="46323">MAEIRVMVVEDEWIIAANLKEMLQGLDYEVCSVVFSGEDAVKRAEEDRPDIILMDILLRGEMDGIEAAENITTFLNIPIVYLTSYTDDKTLQRAKATDPFGYIIKPFEKRELRIIIEMALYKHDMEMKLREKSRQLEELNINLETKVRDEIERGRKKEHMLIQQSKLAAMGEMMVAISHQWRQPLNVIGLLIQDLEEAYAFGEIDMDYIKNMSRDSMAQLNFMSNTITDFYNFFKPNKGKVSFDLNQSVEDVISLVHVQLQSMNIHIQNEMVPDITTGTSIATGLVINGYPGEFQQVVLNILNNARDAILKKRQSGEFTTVNRGEIDITLCREPQKTVIRIKDNGQGIPDNIIDRIFEPYFTTREDGIGIGLYMSKVIVENHMGGRLYVENTDSGAMFTIELKE</sequence>
<dbReference type="SUPFAM" id="SSF52172">
    <property type="entry name" value="CheY-like"/>
    <property type="match status" value="1"/>
</dbReference>
<evidence type="ECO:0000256" key="6">
    <source>
        <dbReference type="ARBA" id="ARBA00022777"/>
    </source>
</evidence>
<dbReference type="PROSITE" id="PS50110">
    <property type="entry name" value="RESPONSE_REGULATORY"/>
    <property type="match status" value="1"/>
</dbReference>
<keyword evidence="8" id="KW-0902">Two-component regulatory system</keyword>
<evidence type="ECO:0000313" key="13">
    <source>
        <dbReference type="EMBL" id="KJU83254.1"/>
    </source>
</evidence>
<dbReference type="PRINTS" id="PR00344">
    <property type="entry name" value="BCTRLSENSOR"/>
</dbReference>
<evidence type="ECO:0000256" key="9">
    <source>
        <dbReference type="PROSITE-ProRule" id="PRU00169"/>
    </source>
</evidence>
<dbReference type="Gene3D" id="3.30.565.10">
    <property type="entry name" value="Histidine kinase-like ATPase, C-terminal domain"/>
    <property type="match status" value="1"/>
</dbReference>
<keyword evidence="4" id="KW-0808">Transferase</keyword>
<evidence type="ECO:0000256" key="4">
    <source>
        <dbReference type="ARBA" id="ARBA00022679"/>
    </source>
</evidence>
<dbReference type="PANTHER" id="PTHR43065">
    <property type="entry name" value="SENSOR HISTIDINE KINASE"/>
    <property type="match status" value="1"/>
</dbReference>
<dbReference type="InterPro" id="IPR036890">
    <property type="entry name" value="HATPase_C_sf"/>
</dbReference>
<evidence type="ECO:0000256" key="1">
    <source>
        <dbReference type="ARBA" id="ARBA00000085"/>
    </source>
</evidence>
<evidence type="ECO:0000256" key="3">
    <source>
        <dbReference type="ARBA" id="ARBA00022553"/>
    </source>
</evidence>
<dbReference type="InterPro" id="IPR005467">
    <property type="entry name" value="His_kinase_dom"/>
</dbReference>
<evidence type="ECO:0000313" key="14">
    <source>
        <dbReference type="Proteomes" id="UP000033423"/>
    </source>
</evidence>